<dbReference type="PANTHER" id="PTHR26379:SF440">
    <property type="entry name" value="MATH DOMAIN-CONTAINING PROTEIN"/>
    <property type="match status" value="1"/>
</dbReference>
<dbReference type="InterPro" id="IPR002083">
    <property type="entry name" value="MATH/TRAF_dom"/>
</dbReference>
<dbReference type="Pfam" id="PF22486">
    <property type="entry name" value="MATH_2"/>
    <property type="match status" value="1"/>
</dbReference>
<organism evidence="2 3">
    <name type="scientific">Hordeum vulgare subsp. vulgare</name>
    <name type="common">Domesticated barley</name>
    <dbReference type="NCBI Taxonomy" id="112509"/>
    <lineage>
        <taxon>Eukaryota</taxon>
        <taxon>Viridiplantae</taxon>
        <taxon>Streptophyta</taxon>
        <taxon>Embryophyta</taxon>
        <taxon>Tracheophyta</taxon>
        <taxon>Spermatophyta</taxon>
        <taxon>Magnoliopsida</taxon>
        <taxon>Liliopsida</taxon>
        <taxon>Poales</taxon>
        <taxon>Poaceae</taxon>
        <taxon>BOP clade</taxon>
        <taxon>Pooideae</taxon>
        <taxon>Triticodae</taxon>
        <taxon>Triticeae</taxon>
        <taxon>Hordeinae</taxon>
        <taxon>Hordeum</taxon>
    </lineage>
</organism>
<dbReference type="SUPFAM" id="SSF49599">
    <property type="entry name" value="TRAF domain-like"/>
    <property type="match status" value="1"/>
</dbReference>
<dbReference type="PANTHER" id="PTHR26379">
    <property type="entry name" value="BTB/POZ AND MATH DOMAIN-CONTAINING PROTEIN 1"/>
    <property type="match status" value="1"/>
</dbReference>
<keyword evidence="3" id="KW-1185">Reference proteome</keyword>
<dbReference type="Proteomes" id="UP000011116">
    <property type="component" value="Chromosome 2H"/>
</dbReference>
<dbReference type="PROSITE" id="PS50144">
    <property type="entry name" value="MATH"/>
    <property type="match status" value="1"/>
</dbReference>
<dbReference type="GO" id="GO:0016567">
    <property type="term" value="P:protein ubiquitination"/>
    <property type="evidence" value="ECO:0007669"/>
    <property type="project" value="InterPro"/>
</dbReference>
<reference evidence="2" key="2">
    <citation type="submission" date="2020-10" db="EMBL/GenBank/DDBJ databases">
        <authorList>
            <person name="Scholz U."/>
            <person name="Mascher M."/>
            <person name="Fiebig A."/>
        </authorList>
    </citation>
    <scope>NUCLEOTIDE SEQUENCE [LARGE SCALE GENOMIC DNA]</scope>
    <source>
        <strain evidence="2">cv. Morex</strain>
    </source>
</reference>
<name>A0A8I6WWU4_HORVV</name>
<dbReference type="InterPro" id="IPR008974">
    <property type="entry name" value="TRAF-like"/>
</dbReference>
<dbReference type="AlphaFoldDB" id="A0A8I6WWU4"/>
<dbReference type="EnsemblPlants" id="HORVU.MOREX.r3.2HG0190010.1">
    <property type="protein sequence ID" value="HORVU.MOREX.r3.2HG0190010.1.CDS1"/>
    <property type="gene ID" value="HORVU.MOREX.r3.2HG0190010"/>
</dbReference>
<reference evidence="2" key="3">
    <citation type="submission" date="2022-01" db="UniProtKB">
        <authorList>
            <consortium name="EnsemblPlants"/>
        </authorList>
    </citation>
    <scope>IDENTIFICATION</scope>
    <source>
        <strain evidence="2">subsp. vulgare</strain>
    </source>
</reference>
<proteinExistence type="predicted"/>
<dbReference type="Gene3D" id="2.60.210.10">
    <property type="entry name" value="Apoptosis, Tumor Necrosis Factor Receptor Associated Protein 2, Chain A"/>
    <property type="match status" value="1"/>
</dbReference>
<feature type="domain" description="MATH" evidence="1">
    <location>
        <begin position="32"/>
        <end position="163"/>
    </location>
</feature>
<protein>
    <recommendedName>
        <fullName evidence="1">MATH domain-containing protein</fullName>
    </recommendedName>
</protein>
<sequence length="188" mass="20652">MSNSRASSRGASGGVAVTPSMSASSIVAKAASGSHVLKIDGYSRTKGLGCGKFITSRSFVVGGHCWCLRYYPDSDDESMFHNRWISILLCLDPSEAGEVRAQFKISLLDKEGHPVPRYVWNNDTCFTFSGKREPPVSGLFIEKAELESLPYLKDDCFSVRCDITVVMEIVTEDLVVPAVERGIKKETF</sequence>
<evidence type="ECO:0000259" key="1">
    <source>
        <dbReference type="PROSITE" id="PS50144"/>
    </source>
</evidence>
<dbReference type="SMR" id="A0A8I6WWU4"/>
<reference evidence="3" key="1">
    <citation type="journal article" date="2012" name="Nature">
        <title>A physical, genetic and functional sequence assembly of the barley genome.</title>
        <authorList>
            <consortium name="The International Barley Genome Sequencing Consortium"/>
            <person name="Mayer K.F."/>
            <person name="Waugh R."/>
            <person name="Brown J.W."/>
            <person name="Schulman A."/>
            <person name="Langridge P."/>
            <person name="Platzer M."/>
            <person name="Fincher G.B."/>
            <person name="Muehlbauer G.J."/>
            <person name="Sato K."/>
            <person name="Close T.J."/>
            <person name="Wise R.P."/>
            <person name="Stein N."/>
        </authorList>
    </citation>
    <scope>NUCLEOTIDE SEQUENCE [LARGE SCALE GENOMIC DNA]</scope>
    <source>
        <strain evidence="3">cv. Morex</strain>
    </source>
</reference>
<evidence type="ECO:0000313" key="3">
    <source>
        <dbReference type="Proteomes" id="UP000011116"/>
    </source>
</evidence>
<accession>A0A8I6WWU4</accession>
<dbReference type="Gramene" id="HORVU.MOREX.r2.2HG0157410.1">
    <property type="protein sequence ID" value="HORVU.MOREX.r2.2HG0157410.1.CDS.1"/>
    <property type="gene ID" value="HORVU.MOREX.r2.2HG0157410"/>
</dbReference>
<dbReference type="Gramene" id="HORVU.MOREX.r3.2HG0190010.1">
    <property type="protein sequence ID" value="HORVU.MOREX.r3.2HG0190010.1.CDS1"/>
    <property type="gene ID" value="HORVU.MOREX.r3.2HG0190010"/>
</dbReference>
<evidence type="ECO:0000313" key="2">
    <source>
        <dbReference type="EnsemblPlants" id="HORVU.MOREX.r3.2HG0190010.1.CDS1"/>
    </source>
</evidence>
<dbReference type="InterPro" id="IPR045005">
    <property type="entry name" value="BPM1-6"/>
</dbReference>
<dbReference type="CDD" id="cd00121">
    <property type="entry name" value="MATH"/>
    <property type="match status" value="1"/>
</dbReference>